<dbReference type="STRING" id="1121326.CLMAG_38290"/>
<dbReference type="RefSeq" id="WP_066625936.1">
    <property type="nucleotide sequence ID" value="NZ_FQXL01000059.1"/>
</dbReference>
<keyword evidence="6" id="KW-1185">Reference proteome</keyword>
<dbReference type="PATRIC" id="fig|1121326.3.peg.3874"/>
<evidence type="ECO:0000256" key="2">
    <source>
        <dbReference type="ARBA" id="ARBA00022679"/>
    </source>
</evidence>
<dbReference type="OrthoDB" id="3196716at2"/>
<comment type="caution">
    <text evidence="5">The sequence shown here is derived from an EMBL/GenBank/DDBJ whole genome shotgun (WGS) entry which is preliminary data.</text>
</comment>
<keyword evidence="5" id="KW-0456">Lyase</keyword>
<evidence type="ECO:0000313" key="5">
    <source>
        <dbReference type="EMBL" id="KZL90918.1"/>
    </source>
</evidence>
<keyword evidence="3 5" id="KW-0548">Nucleotidyltransferase</keyword>
<dbReference type="Pfam" id="PF03802">
    <property type="entry name" value="CitX"/>
    <property type="match status" value="1"/>
</dbReference>
<name>A0A161WVI4_9CLOT</name>
<organism evidence="5 6">
    <name type="scientific">Clostridium magnum DSM 2767</name>
    <dbReference type="NCBI Taxonomy" id="1121326"/>
    <lineage>
        <taxon>Bacteria</taxon>
        <taxon>Bacillati</taxon>
        <taxon>Bacillota</taxon>
        <taxon>Clostridia</taxon>
        <taxon>Eubacteriales</taxon>
        <taxon>Clostridiaceae</taxon>
        <taxon>Clostridium</taxon>
    </lineage>
</organism>
<accession>A0A161WVI4</accession>
<keyword evidence="2 5" id="KW-0808">Transferase</keyword>
<proteinExistence type="predicted"/>
<dbReference type="EC" id="2.7.7.61" evidence="1"/>
<gene>
    <name evidence="5" type="primary">citX</name>
    <name evidence="5" type="ORF">CLMAG_38290</name>
</gene>
<sequence length="180" mass="20663">MGVSFKGEEQNLQDILASRDQRVQIQQYFLERYKSSLISYKLNIPGPIKYSSLIKHIFDDGLLTAKNKLTEASVEIIDEKVLYKNSGPEYFAAFKGTTSLIKEITTVIEETHPLGRLFDFDILDLEGNQLSRQQIGREPRKCLMCEKNAFECGRSRNHSVDELIDYIEKIALTYFNGKSI</sequence>
<evidence type="ECO:0000256" key="3">
    <source>
        <dbReference type="ARBA" id="ARBA00022695"/>
    </source>
</evidence>
<dbReference type="Proteomes" id="UP000076603">
    <property type="component" value="Unassembled WGS sequence"/>
</dbReference>
<reference evidence="5 6" key="1">
    <citation type="submission" date="2016-04" db="EMBL/GenBank/DDBJ databases">
        <title>Genome sequence of Clostridium magnum DSM 2767.</title>
        <authorList>
            <person name="Poehlein A."/>
            <person name="Uhlig R."/>
            <person name="Fischer R."/>
            <person name="Bahl H."/>
            <person name="Daniel R."/>
        </authorList>
    </citation>
    <scope>NUCLEOTIDE SEQUENCE [LARGE SCALE GENOMIC DNA]</scope>
    <source>
        <strain evidence="5 6">DSM 2767</strain>
    </source>
</reference>
<dbReference type="InterPro" id="IPR005551">
    <property type="entry name" value="CitX"/>
</dbReference>
<protein>
    <recommendedName>
        <fullName evidence="1">citrate lyase holo-[acyl-carrier protein] synthase</fullName>
        <ecNumber evidence="1">2.7.7.61</ecNumber>
    </recommendedName>
</protein>
<dbReference type="GO" id="GO:0050519">
    <property type="term" value="F:holo-citrate lyase synthase activity"/>
    <property type="evidence" value="ECO:0007669"/>
    <property type="project" value="UniProtKB-EC"/>
</dbReference>
<evidence type="ECO:0000313" key="6">
    <source>
        <dbReference type="Proteomes" id="UP000076603"/>
    </source>
</evidence>
<evidence type="ECO:0000256" key="1">
    <source>
        <dbReference type="ARBA" id="ARBA00012524"/>
    </source>
</evidence>
<comment type="catalytic activity">
    <reaction evidence="4">
        <text>apo-[citrate lyase ACP] + 2'-(5''-triphospho-alpha-D-ribosyl)-3'-dephospho-CoA = holo-[citrate lyase ACP] + diphosphate</text>
        <dbReference type="Rhea" id="RHEA:16333"/>
        <dbReference type="Rhea" id="RHEA-COMP:10157"/>
        <dbReference type="Rhea" id="RHEA-COMP:10158"/>
        <dbReference type="ChEBI" id="CHEBI:29999"/>
        <dbReference type="ChEBI" id="CHEBI:33019"/>
        <dbReference type="ChEBI" id="CHEBI:61378"/>
        <dbReference type="ChEBI" id="CHEBI:82683"/>
        <dbReference type="EC" id="2.7.7.61"/>
    </reaction>
</comment>
<dbReference type="GO" id="GO:0016829">
    <property type="term" value="F:lyase activity"/>
    <property type="evidence" value="ECO:0007669"/>
    <property type="project" value="UniProtKB-KW"/>
</dbReference>
<dbReference type="EMBL" id="LWAE01000004">
    <property type="protein sequence ID" value="KZL90918.1"/>
    <property type="molecule type" value="Genomic_DNA"/>
</dbReference>
<dbReference type="GO" id="GO:0051191">
    <property type="term" value="P:prosthetic group biosynthetic process"/>
    <property type="evidence" value="ECO:0007669"/>
    <property type="project" value="InterPro"/>
</dbReference>
<dbReference type="NCBIfam" id="TIGR03124">
    <property type="entry name" value="citrate_citX"/>
    <property type="match status" value="1"/>
</dbReference>
<evidence type="ECO:0000256" key="4">
    <source>
        <dbReference type="ARBA" id="ARBA00048574"/>
    </source>
</evidence>
<dbReference type="AlphaFoldDB" id="A0A161WVI4"/>